<evidence type="ECO:0000256" key="5">
    <source>
        <dbReference type="ARBA" id="ARBA00023145"/>
    </source>
</evidence>
<dbReference type="UniPathway" id="UPA00028">
    <property type="reaction ID" value="UER00002"/>
</dbReference>
<dbReference type="Gene3D" id="2.40.40.20">
    <property type="match status" value="1"/>
</dbReference>
<evidence type="ECO:0000256" key="9">
    <source>
        <dbReference type="HAMAP-Rule" id="MF_00446"/>
    </source>
</evidence>
<comment type="similarity">
    <text evidence="9">Belongs to the PanD family.</text>
</comment>
<evidence type="ECO:0000256" key="11">
    <source>
        <dbReference type="PIRSR" id="PIRSR006246-2"/>
    </source>
</evidence>
<dbReference type="GO" id="GO:0004068">
    <property type="term" value="F:aspartate 1-decarboxylase activity"/>
    <property type="evidence" value="ECO:0007669"/>
    <property type="project" value="UniProtKB-UniRule"/>
</dbReference>
<evidence type="ECO:0000256" key="7">
    <source>
        <dbReference type="ARBA" id="ARBA00023270"/>
    </source>
</evidence>
<comment type="cofactor">
    <cofactor evidence="9 10">
        <name>pyruvate</name>
        <dbReference type="ChEBI" id="CHEBI:15361"/>
    </cofactor>
    <text evidence="9 10">Binds 1 pyruvoyl group covalently per subunit.</text>
</comment>
<keyword evidence="2 9" id="KW-0566">Pantothenate biosynthesis</keyword>
<comment type="caution">
    <text evidence="15">The sequence shown here is derived from an EMBL/GenBank/DDBJ whole genome shotgun (WGS) entry which is preliminary data.</text>
</comment>
<feature type="active site" description="Schiff-base intermediate with substrate; via pyruvic acid" evidence="9 10">
    <location>
        <position position="25"/>
    </location>
</feature>
<keyword evidence="7 9" id="KW-0704">Schiff base</keyword>
<evidence type="ECO:0000256" key="13">
    <source>
        <dbReference type="PIRSR" id="PIRSR006246-5"/>
    </source>
</evidence>
<comment type="pathway">
    <text evidence="9">Cofactor biosynthesis; (R)-pantothenate biosynthesis; beta-alanine from L-aspartate: step 1/1.</text>
</comment>
<evidence type="ECO:0000256" key="14">
    <source>
        <dbReference type="SAM" id="MobiDB-lite"/>
    </source>
</evidence>
<accession>A0A2A8D259</accession>
<protein>
    <recommendedName>
        <fullName evidence="9">Aspartate 1-decarboxylase</fullName>
        <ecNumber evidence="9">4.1.1.11</ecNumber>
    </recommendedName>
    <alternativeName>
        <fullName evidence="9">Aspartate alpha-decarboxylase</fullName>
    </alternativeName>
    <component>
        <recommendedName>
            <fullName evidence="9">Aspartate 1-decarboxylase beta chain</fullName>
        </recommendedName>
    </component>
    <component>
        <recommendedName>
            <fullName evidence="9">Aspartate 1-decarboxylase alpha chain</fullName>
        </recommendedName>
    </component>
</protein>
<feature type="active site" description="Proton donor" evidence="9 10">
    <location>
        <position position="58"/>
    </location>
</feature>
<dbReference type="GO" id="GO:0006523">
    <property type="term" value="P:alanine biosynthetic process"/>
    <property type="evidence" value="ECO:0007669"/>
    <property type="project" value="InterPro"/>
</dbReference>
<dbReference type="Proteomes" id="UP000220102">
    <property type="component" value="Unassembled WGS sequence"/>
</dbReference>
<dbReference type="GO" id="GO:0015940">
    <property type="term" value="P:pantothenate biosynthetic process"/>
    <property type="evidence" value="ECO:0007669"/>
    <property type="project" value="UniProtKB-UniRule"/>
</dbReference>
<feature type="compositionally biased region" description="Basic and acidic residues" evidence="14">
    <location>
        <begin position="118"/>
        <end position="128"/>
    </location>
</feature>
<dbReference type="PANTHER" id="PTHR21012:SF0">
    <property type="entry name" value="ASPARTATE 1-DECARBOXYLASE"/>
    <property type="match status" value="1"/>
</dbReference>
<dbReference type="NCBIfam" id="TIGR00223">
    <property type="entry name" value="panD"/>
    <property type="match status" value="1"/>
</dbReference>
<gene>
    <name evidence="9" type="primary">panD</name>
    <name evidence="15" type="ORF">CRI94_01335</name>
</gene>
<feature type="compositionally biased region" description="Acidic residues" evidence="14">
    <location>
        <begin position="129"/>
        <end position="140"/>
    </location>
</feature>
<dbReference type="EMBL" id="PDEQ01000001">
    <property type="protein sequence ID" value="PEN14964.1"/>
    <property type="molecule type" value="Genomic_DNA"/>
</dbReference>
<dbReference type="PIRSF" id="PIRSF006246">
    <property type="entry name" value="Asp_decarbox"/>
    <property type="match status" value="1"/>
</dbReference>
<dbReference type="PANTHER" id="PTHR21012">
    <property type="entry name" value="ASPARTATE 1-DECARBOXYLASE"/>
    <property type="match status" value="1"/>
</dbReference>
<proteinExistence type="inferred from homology"/>
<evidence type="ECO:0000256" key="4">
    <source>
        <dbReference type="ARBA" id="ARBA00022813"/>
    </source>
</evidence>
<dbReference type="InterPro" id="IPR009010">
    <property type="entry name" value="Asp_de-COase-like_dom_sf"/>
</dbReference>
<keyword evidence="16" id="KW-1185">Reference proteome</keyword>
<keyword evidence="6 9" id="KW-0456">Lyase</keyword>
<dbReference type="CDD" id="cd06919">
    <property type="entry name" value="Asp_decarbox"/>
    <property type="match status" value="1"/>
</dbReference>
<comment type="subunit">
    <text evidence="9">Heterooctamer of four alpha and four beta subunits.</text>
</comment>
<dbReference type="HAMAP" id="MF_00446">
    <property type="entry name" value="PanD"/>
    <property type="match status" value="1"/>
</dbReference>
<comment type="PTM">
    <text evidence="9 12">Is synthesized initially as an inactive proenzyme, which is activated by self-cleavage at a specific serine bond to produce a beta-subunit with a hydroxyl group at its C-terminus and an alpha-subunit with a pyruvoyl group at its N-terminus.</text>
</comment>
<reference evidence="15 16" key="1">
    <citation type="submission" date="2017-10" db="EMBL/GenBank/DDBJ databases">
        <title>Draft genome of Longibacter Salinarum.</title>
        <authorList>
            <person name="Goh K.M."/>
            <person name="Shamsir M.S."/>
            <person name="Lim S.W."/>
        </authorList>
    </citation>
    <scope>NUCLEOTIDE SEQUENCE [LARGE SCALE GENOMIC DNA]</scope>
    <source>
        <strain evidence="15 16">KCTC 52045</strain>
    </source>
</reference>
<keyword evidence="8 9" id="KW-0670">Pyruvate</keyword>
<evidence type="ECO:0000313" key="15">
    <source>
        <dbReference type="EMBL" id="PEN14964.1"/>
    </source>
</evidence>
<evidence type="ECO:0000256" key="8">
    <source>
        <dbReference type="ARBA" id="ARBA00023317"/>
    </source>
</evidence>
<comment type="catalytic activity">
    <reaction evidence="9">
        <text>L-aspartate + H(+) = beta-alanine + CO2</text>
        <dbReference type="Rhea" id="RHEA:19497"/>
        <dbReference type="ChEBI" id="CHEBI:15378"/>
        <dbReference type="ChEBI" id="CHEBI:16526"/>
        <dbReference type="ChEBI" id="CHEBI:29991"/>
        <dbReference type="ChEBI" id="CHEBI:57966"/>
        <dbReference type="EC" id="4.1.1.11"/>
    </reaction>
</comment>
<comment type="subcellular location">
    <subcellularLocation>
        <location evidence="9">Cytoplasm</location>
    </subcellularLocation>
</comment>
<keyword evidence="4 9" id="KW-0068">Autocatalytic cleavage</keyword>
<dbReference type="AlphaFoldDB" id="A0A2A8D259"/>
<keyword evidence="5 9" id="KW-0865">Zymogen</keyword>
<feature type="modified residue" description="Pyruvic acid (Ser)" evidence="9 12">
    <location>
        <position position="25"/>
    </location>
</feature>
<keyword evidence="1 9" id="KW-0963">Cytoplasm</keyword>
<evidence type="ECO:0000256" key="6">
    <source>
        <dbReference type="ARBA" id="ARBA00023239"/>
    </source>
</evidence>
<dbReference type="SUPFAM" id="SSF50692">
    <property type="entry name" value="ADC-like"/>
    <property type="match status" value="1"/>
</dbReference>
<dbReference type="InterPro" id="IPR003190">
    <property type="entry name" value="Asp_decarbox"/>
</dbReference>
<feature type="chain" id="PRO_5013438517" description="Aspartate 1-decarboxylase alpha chain" evidence="9 13">
    <location>
        <begin position="25"/>
        <end position="140"/>
    </location>
</feature>
<sequence length="140" mass="15498">MTITMFKAKLHRLRVTEADLYYEGSITIDEELLEEAGILPYEKVQVVNVNNGARLETYTIPGEPGERTVCLNGPAARLAAKGDQVIVISYAEMTPEEAQSFEPRVCLVDENNDVKESMTLEPGRKSPDLPDDVSEDVLIA</sequence>
<dbReference type="OrthoDB" id="9803983at2"/>
<feature type="region of interest" description="Disordered" evidence="14">
    <location>
        <begin position="118"/>
        <end position="140"/>
    </location>
</feature>
<dbReference type="GO" id="GO:0005829">
    <property type="term" value="C:cytosol"/>
    <property type="evidence" value="ECO:0007669"/>
    <property type="project" value="TreeGrafter"/>
</dbReference>
<organism evidence="15 16">
    <name type="scientific">Longibacter salinarum</name>
    <dbReference type="NCBI Taxonomy" id="1850348"/>
    <lineage>
        <taxon>Bacteria</taxon>
        <taxon>Pseudomonadati</taxon>
        <taxon>Rhodothermota</taxon>
        <taxon>Rhodothermia</taxon>
        <taxon>Rhodothermales</taxon>
        <taxon>Salisaetaceae</taxon>
        <taxon>Longibacter</taxon>
    </lineage>
</organism>
<feature type="chain" id="PRO_5013438516" description="Aspartate 1-decarboxylase beta chain" evidence="9 13">
    <location>
        <begin position="1"/>
        <end position="24"/>
    </location>
</feature>
<feature type="binding site" evidence="9 11">
    <location>
        <begin position="73"/>
        <end position="75"/>
    </location>
    <ligand>
        <name>substrate</name>
    </ligand>
</feature>
<evidence type="ECO:0000256" key="10">
    <source>
        <dbReference type="PIRSR" id="PIRSR006246-1"/>
    </source>
</evidence>
<evidence type="ECO:0000256" key="3">
    <source>
        <dbReference type="ARBA" id="ARBA00022793"/>
    </source>
</evidence>
<evidence type="ECO:0000256" key="1">
    <source>
        <dbReference type="ARBA" id="ARBA00022490"/>
    </source>
</evidence>
<name>A0A2A8D259_9BACT</name>
<evidence type="ECO:0000256" key="12">
    <source>
        <dbReference type="PIRSR" id="PIRSR006246-3"/>
    </source>
</evidence>
<dbReference type="EC" id="4.1.1.11" evidence="9"/>
<comment type="function">
    <text evidence="9">Catalyzes the pyruvoyl-dependent decarboxylation of aspartate to produce beta-alanine.</text>
</comment>
<feature type="binding site" evidence="9 11">
    <location>
        <position position="57"/>
    </location>
    <ligand>
        <name>substrate</name>
    </ligand>
</feature>
<dbReference type="Pfam" id="PF02261">
    <property type="entry name" value="Asp_decarbox"/>
    <property type="match status" value="1"/>
</dbReference>
<evidence type="ECO:0000256" key="2">
    <source>
        <dbReference type="ARBA" id="ARBA00022655"/>
    </source>
</evidence>
<keyword evidence="3 9" id="KW-0210">Decarboxylase</keyword>
<evidence type="ECO:0000313" key="16">
    <source>
        <dbReference type="Proteomes" id="UP000220102"/>
    </source>
</evidence>
<dbReference type="RefSeq" id="WP_098073863.1">
    <property type="nucleotide sequence ID" value="NZ_PDEQ01000001.1"/>
</dbReference>